<dbReference type="NCBIfam" id="NF046112">
    <property type="entry name" value="MSMEG_6209_Nter"/>
    <property type="match status" value="1"/>
</dbReference>
<proteinExistence type="predicted"/>
<organism evidence="1 2">
    <name type="scientific">Paractinoplanes pyxinae</name>
    <dbReference type="NCBI Taxonomy" id="2997416"/>
    <lineage>
        <taxon>Bacteria</taxon>
        <taxon>Bacillati</taxon>
        <taxon>Actinomycetota</taxon>
        <taxon>Actinomycetes</taxon>
        <taxon>Micromonosporales</taxon>
        <taxon>Micromonosporaceae</taxon>
        <taxon>Paractinoplanes</taxon>
    </lineage>
</organism>
<accession>A0ABT4B373</accession>
<keyword evidence="2" id="KW-1185">Reference proteome</keyword>
<evidence type="ECO:0000313" key="2">
    <source>
        <dbReference type="Proteomes" id="UP001151002"/>
    </source>
</evidence>
<comment type="caution">
    <text evidence="1">The sequence shown here is derived from an EMBL/GenBank/DDBJ whole genome shotgun (WGS) entry which is preliminary data.</text>
</comment>
<dbReference type="Proteomes" id="UP001151002">
    <property type="component" value="Unassembled WGS sequence"/>
</dbReference>
<dbReference type="Gene3D" id="1.10.8.1060">
    <property type="entry name" value="Corynebacterium glutamicum thioredoxin-dependent arsenate reductase, N-terminal domain"/>
    <property type="match status" value="1"/>
</dbReference>
<dbReference type="RefSeq" id="WP_267565305.1">
    <property type="nucleotide sequence ID" value="NZ_JAPNTZ010000008.1"/>
</dbReference>
<dbReference type="EMBL" id="JAPNTZ010000008">
    <property type="protein sequence ID" value="MCY1140948.1"/>
    <property type="molecule type" value="Genomic_DNA"/>
</dbReference>
<evidence type="ECO:0000313" key="1">
    <source>
        <dbReference type="EMBL" id="MCY1140948.1"/>
    </source>
</evidence>
<sequence length="81" mass="9132">MTDHGIVGVDVALRRQVDALTLRFPDVDRGELEQLVRDTYDRLKDEAAVESHLVSMTEGQVTDELRLRGETVHVRSEDAAE</sequence>
<name>A0ABT4B373_9ACTN</name>
<gene>
    <name evidence="1" type="ORF">OWR29_23365</name>
</gene>
<protein>
    <submittedName>
        <fullName evidence="1">Uncharacterized protein</fullName>
    </submittedName>
</protein>
<reference evidence="1" key="1">
    <citation type="submission" date="2022-11" db="EMBL/GenBank/DDBJ databases">
        <authorList>
            <person name="Somphong A."/>
            <person name="Phongsopitanun W."/>
        </authorList>
    </citation>
    <scope>NUCLEOTIDE SEQUENCE</scope>
    <source>
        <strain evidence="1">Pm04-4</strain>
    </source>
</reference>